<keyword evidence="2" id="KW-1185">Reference proteome</keyword>
<evidence type="ECO:0000313" key="1">
    <source>
        <dbReference type="EMBL" id="GGY93363.1"/>
    </source>
</evidence>
<accession>A0A918P9W2</accession>
<dbReference type="RefSeq" id="WP_189619527.1">
    <property type="nucleotide sequence ID" value="NZ_BMZA01000001.1"/>
</dbReference>
<reference evidence="1" key="2">
    <citation type="submission" date="2020-09" db="EMBL/GenBank/DDBJ databases">
        <authorList>
            <person name="Sun Q."/>
            <person name="Kim S."/>
        </authorList>
    </citation>
    <scope>NUCLEOTIDE SEQUENCE</scope>
    <source>
        <strain evidence="1">KCTC 32255</strain>
    </source>
</reference>
<dbReference type="AlphaFoldDB" id="A0A918P9W2"/>
<protein>
    <submittedName>
        <fullName evidence="1">Uncharacterized protein</fullName>
    </submittedName>
</protein>
<proteinExistence type="predicted"/>
<organism evidence="1 2">
    <name type="scientific">Novosphingobium colocasiae</name>
    <dbReference type="NCBI Taxonomy" id="1256513"/>
    <lineage>
        <taxon>Bacteria</taxon>
        <taxon>Pseudomonadati</taxon>
        <taxon>Pseudomonadota</taxon>
        <taxon>Alphaproteobacteria</taxon>
        <taxon>Sphingomonadales</taxon>
        <taxon>Sphingomonadaceae</taxon>
        <taxon>Novosphingobium</taxon>
    </lineage>
</organism>
<gene>
    <name evidence="1" type="ORF">GCM10011614_05400</name>
</gene>
<dbReference type="EMBL" id="BMZA01000001">
    <property type="protein sequence ID" value="GGY93363.1"/>
    <property type="molecule type" value="Genomic_DNA"/>
</dbReference>
<comment type="caution">
    <text evidence="1">The sequence shown here is derived from an EMBL/GenBank/DDBJ whole genome shotgun (WGS) entry which is preliminary data.</text>
</comment>
<reference evidence="1" key="1">
    <citation type="journal article" date="2014" name="Int. J. Syst. Evol. Microbiol.">
        <title>Complete genome sequence of Corynebacterium casei LMG S-19264T (=DSM 44701T), isolated from a smear-ripened cheese.</title>
        <authorList>
            <consortium name="US DOE Joint Genome Institute (JGI-PGF)"/>
            <person name="Walter F."/>
            <person name="Albersmeier A."/>
            <person name="Kalinowski J."/>
            <person name="Ruckert C."/>
        </authorList>
    </citation>
    <scope>NUCLEOTIDE SEQUENCE</scope>
    <source>
        <strain evidence="1">KCTC 32255</strain>
    </source>
</reference>
<name>A0A918P9W2_9SPHN</name>
<evidence type="ECO:0000313" key="2">
    <source>
        <dbReference type="Proteomes" id="UP000648075"/>
    </source>
</evidence>
<sequence length="290" mass="31508">MVRVIAVRDPTSASLDECVDALCSWGFDPGDEESLAHASHWLGRLGNDRHFIGDRLLDHLGNPRQPAAPGWAPAHSHQLALAAPENSDFRLLATIWEVPDGGTCHAGYGQAHDHAADVVTLGYFGPGCLRDHFEHEEDARGRSKRLRPAGQLALGEGCMLHYRARRDVHRLHPPASLSISLTLVHNSRATQGQARRWFQPEIGGAHTDDDPAAGESLLRAAVALGGEAARASALHVAQHHASESLRLCAWRALAEQETSAQARDAIWKQAEQGGNHRIAAIARQHRAALR</sequence>
<dbReference type="Proteomes" id="UP000648075">
    <property type="component" value="Unassembled WGS sequence"/>
</dbReference>